<dbReference type="SMART" id="SM00582">
    <property type="entry name" value="RPR"/>
    <property type="match status" value="1"/>
</dbReference>
<dbReference type="InterPro" id="IPR006569">
    <property type="entry name" value="CID_dom"/>
</dbReference>
<dbReference type="Proteomes" id="UP000193498">
    <property type="component" value="Unassembled WGS sequence"/>
</dbReference>
<evidence type="ECO:0000313" key="2">
    <source>
        <dbReference type="EMBL" id="ORY04810.1"/>
    </source>
</evidence>
<name>A0A1Y1Z3G5_9FUNG</name>
<dbReference type="InterPro" id="IPR024638">
    <property type="entry name" value="Ctk3_N"/>
</dbReference>
<dbReference type="AlphaFoldDB" id="A0A1Y1Z3G5"/>
<dbReference type="PANTHER" id="PTHR28291:SF1">
    <property type="entry name" value="CTD KINASE SUBUNIT GAMMA"/>
    <property type="match status" value="1"/>
</dbReference>
<dbReference type="EMBL" id="MCFE01000031">
    <property type="protein sequence ID" value="ORY04810.1"/>
    <property type="molecule type" value="Genomic_DNA"/>
</dbReference>
<gene>
    <name evidence="2" type="ORF">K493DRAFT_333771</name>
</gene>
<dbReference type="Pfam" id="PF12350">
    <property type="entry name" value="CTK3_C"/>
    <property type="match status" value="1"/>
</dbReference>
<dbReference type="STRING" id="1314790.A0A1Y1Z3G5"/>
<dbReference type="SUPFAM" id="SSF48464">
    <property type="entry name" value="ENTH/VHS domain"/>
    <property type="match status" value="1"/>
</dbReference>
<dbReference type="GO" id="GO:0032786">
    <property type="term" value="P:positive regulation of DNA-templated transcription, elongation"/>
    <property type="evidence" value="ECO:0007669"/>
    <property type="project" value="InterPro"/>
</dbReference>
<accession>A0A1Y1Z3G5</accession>
<dbReference type="Gene3D" id="1.25.40.90">
    <property type="match status" value="1"/>
</dbReference>
<dbReference type="OrthoDB" id="21266at2759"/>
<dbReference type="InterPro" id="IPR042326">
    <property type="entry name" value="Ctk3"/>
</dbReference>
<dbReference type="PANTHER" id="PTHR28291">
    <property type="entry name" value="CTD KINASE SUBUNIT GAMMA"/>
    <property type="match status" value="1"/>
</dbReference>
<sequence length="230" mass="26547">MDMDEEIDPFEARLAFLSLLKKLTASQQSIHKATNFAIKYKSLHEDLYSCIIEELDQASFSSRLNLLYILDSICHQTTRMKFAGYVELVRKDLNTIINKVVPDNAKGNVNLPSARKVLSGWKMKGIAPATIIEKIEESLNSRDIGEADSGLSKSDILKRMEEDRERHKKMREENWVCYYDQEDGKSKEFSNAWETTSDLDEKDFEAMELDYGRFRSDTGRSTKPIQKESR</sequence>
<keyword evidence="3" id="KW-1185">Reference proteome</keyword>
<dbReference type="InterPro" id="IPR024637">
    <property type="entry name" value="Ctk3_C"/>
</dbReference>
<dbReference type="GO" id="GO:0045943">
    <property type="term" value="P:positive regulation of transcription by RNA polymerase I"/>
    <property type="evidence" value="ECO:0007669"/>
    <property type="project" value="TreeGrafter"/>
</dbReference>
<dbReference type="InParanoid" id="A0A1Y1Z3G5"/>
<evidence type="ECO:0000259" key="1">
    <source>
        <dbReference type="PROSITE" id="PS51391"/>
    </source>
</evidence>
<protein>
    <recommendedName>
        <fullName evidence="1">CID domain-containing protein</fullName>
    </recommendedName>
</protein>
<feature type="domain" description="CID" evidence="1">
    <location>
        <begin position="8"/>
        <end position="143"/>
    </location>
</feature>
<organism evidence="2 3">
    <name type="scientific">Basidiobolus meristosporus CBS 931.73</name>
    <dbReference type="NCBI Taxonomy" id="1314790"/>
    <lineage>
        <taxon>Eukaryota</taxon>
        <taxon>Fungi</taxon>
        <taxon>Fungi incertae sedis</taxon>
        <taxon>Zoopagomycota</taxon>
        <taxon>Entomophthoromycotina</taxon>
        <taxon>Basidiobolomycetes</taxon>
        <taxon>Basidiobolales</taxon>
        <taxon>Basidiobolaceae</taxon>
        <taxon>Basidiobolus</taxon>
    </lineage>
</organism>
<dbReference type="Pfam" id="PF12243">
    <property type="entry name" value="CTK3"/>
    <property type="match status" value="1"/>
</dbReference>
<dbReference type="PROSITE" id="PS51391">
    <property type="entry name" value="CID"/>
    <property type="match status" value="1"/>
</dbReference>
<comment type="caution">
    <text evidence="2">The sequence shown here is derived from an EMBL/GenBank/DDBJ whole genome shotgun (WGS) entry which is preliminary data.</text>
</comment>
<dbReference type="InterPro" id="IPR008942">
    <property type="entry name" value="ENTH_VHS"/>
</dbReference>
<proteinExistence type="predicted"/>
<reference evidence="2 3" key="1">
    <citation type="submission" date="2016-07" db="EMBL/GenBank/DDBJ databases">
        <title>Pervasive Adenine N6-methylation of Active Genes in Fungi.</title>
        <authorList>
            <consortium name="DOE Joint Genome Institute"/>
            <person name="Mondo S.J."/>
            <person name="Dannebaum R.O."/>
            <person name="Kuo R.C."/>
            <person name="Labutti K."/>
            <person name="Haridas S."/>
            <person name="Kuo A."/>
            <person name="Salamov A."/>
            <person name="Ahrendt S.R."/>
            <person name="Lipzen A."/>
            <person name="Sullivan W."/>
            <person name="Andreopoulos W.B."/>
            <person name="Clum A."/>
            <person name="Lindquist E."/>
            <person name="Daum C."/>
            <person name="Ramamoorthy G.K."/>
            <person name="Gryganskyi A."/>
            <person name="Culley D."/>
            <person name="Magnuson J.K."/>
            <person name="James T.Y."/>
            <person name="O'Malley M.A."/>
            <person name="Stajich J.E."/>
            <person name="Spatafora J.W."/>
            <person name="Visel A."/>
            <person name="Grigoriev I.V."/>
        </authorList>
    </citation>
    <scope>NUCLEOTIDE SEQUENCE [LARGE SCALE GENOMIC DNA]</scope>
    <source>
        <strain evidence="2 3">CBS 931.73</strain>
    </source>
</reference>
<dbReference type="GO" id="GO:0070692">
    <property type="term" value="C:CTDK-1 complex"/>
    <property type="evidence" value="ECO:0007669"/>
    <property type="project" value="InterPro"/>
</dbReference>
<evidence type="ECO:0000313" key="3">
    <source>
        <dbReference type="Proteomes" id="UP000193498"/>
    </source>
</evidence>